<protein>
    <recommendedName>
        <fullName evidence="5">Cell division protein SepF</fullName>
    </recommendedName>
</protein>
<dbReference type="InterPro" id="IPR007561">
    <property type="entry name" value="Cell_div_SepF/SepF-rel"/>
</dbReference>
<dbReference type="PANTHER" id="PTHR35798:SF1">
    <property type="entry name" value="CELL DIVISION PROTEIN SEPF"/>
    <property type="match status" value="1"/>
</dbReference>
<evidence type="ECO:0000256" key="6">
    <source>
        <dbReference type="SAM" id="MobiDB-lite"/>
    </source>
</evidence>
<keyword evidence="1 5" id="KW-0132">Cell division</keyword>
<comment type="function">
    <text evidence="4 5">Cell division protein that is part of the divisome complex and is recruited early to the Z-ring. Probably stimulates Z-ring formation, perhaps through the cross-linking of FtsZ protofilaments. Its function overlaps with FtsA.</text>
</comment>
<gene>
    <name evidence="5" type="primary">sepF</name>
    <name evidence="7" type="ORF">ACFQ5M_03405</name>
</gene>
<comment type="similarity">
    <text evidence="5">Belongs to the SepF family.</text>
</comment>
<evidence type="ECO:0000256" key="4">
    <source>
        <dbReference type="ARBA" id="ARBA00044936"/>
    </source>
</evidence>
<feature type="region of interest" description="Disordered" evidence="6">
    <location>
        <begin position="14"/>
        <end position="50"/>
    </location>
</feature>
<dbReference type="EMBL" id="JBHTOP010000005">
    <property type="protein sequence ID" value="MFD1671141.1"/>
    <property type="molecule type" value="Genomic_DNA"/>
</dbReference>
<dbReference type="InterPro" id="IPR023052">
    <property type="entry name" value="Cell_div_SepF"/>
</dbReference>
<evidence type="ECO:0000313" key="8">
    <source>
        <dbReference type="Proteomes" id="UP001597267"/>
    </source>
</evidence>
<dbReference type="Pfam" id="PF04472">
    <property type="entry name" value="SepF"/>
    <property type="match status" value="1"/>
</dbReference>
<comment type="subcellular location">
    <subcellularLocation>
        <location evidence="5">Cytoplasm</location>
    </subcellularLocation>
    <text evidence="5">Localizes to the division site, in a FtsZ-dependent manner.</text>
</comment>
<accession>A0ABW4J4L9</accession>
<feature type="compositionally biased region" description="Polar residues" evidence="6">
    <location>
        <begin position="24"/>
        <end position="35"/>
    </location>
</feature>
<dbReference type="HAMAP" id="MF_01197">
    <property type="entry name" value="SepF"/>
    <property type="match status" value="1"/>
</dbReference>
<reference evidence="8" key="1">
    <citation type="journal article" date="2019" name="Int. J. Syst. Evol. Microbiol.">
        <title>The Global Catalogue of Microorganisms (GCM) 10K type strain sequencing project: providing services to taxonomists for standard genome sequencing and annotation.</title>
        <authorList>
            <consortium name="The Broad Institute Genomics Platform"/>
            <consortium name="The Broad Institute Genome Sequencing Center for Infectious Disease"/>
            <person name="Wu L."/>
            <person name="Ma J."/>
        </authorList>
    </citation>
    <scope>NUCLEOTIDE SEQUENCE [LARGE SCALE GENOMIC DNA]</scope>
    <source>
        <strain evidence="8">CCM 8896</strain>
    </source>
</reference>
<comment type="subunit">
    <text evidence="5">Homodimer. Interacts with FtsZ.</text>
</comment>
<name>A0ABW4J4L9_9LACO</name>
<sequence>MGFEKISRFFGMSDEDFNEDINNEPAQQQAPVQESTARERSEMRQKAPVENTNVVSMNQVKNNQTSKIVLFEPRVYSDAKEVGTHLLNGRAVIVNFTRIDEKQAKRIIDFLTGTIFAIKGEIQRVGDCIFLCTPSKFEIDGNISDIIRDKKIN</sequence>
<comment type="caution">
    <text evidence="7">The sequence shown here is derived from an EMBL/GenBank/DDBJ whole genome shotgun (WGS) entry which is preliminary data.</text>
</comment>
<dbReference type="InterPro" id="IPR038594">
    <property type="entry name" value="SepF-like_sf"/>
</dbReference>
<evidence type="ECO:0000256" key="5">
    <source>
        <dbReference type="HAMAP-Rule" id="MF_01197"/>
    </source>
</evidence>
<evidence type="ECO:0000313" key="7">
    <source>
        <dbReference type="EMBL" id="MFD1671141.1"/>
    </source>
</evidence>
<proteinExistence type="inferred from homology"/>
<keyword evidence="3 5" id="KW-0131">Cell cycle</keyword>
<dbReference type="Proteomes" id="UP001597267">
    <property type="component" value="Unassembled WGS sequence"/>
</dbReference>
<keyword evidence="2 5" id="KW-0717">Septation</keyword>
<dbReference type="Gene3D" id="3.30.110.150">
    <property type="entry name" value="SepF-like protein"/>
    <property type="match status" value="1"/>
</dbReference>
<keyword evidence="5" id="KW-0963">Cytoplasm</keyword>
<evidence type="ECO:0000256" key="1">
    <source>
        <dbReference type="ARBA" id="ARBA00022618"/>
    </source>
</evidence>
<dbReference type="PANTHER" id="PTHR35798">
    <property type="entry name" value="CELL DIVISION PROTEIN SEPF"/>
    <property type="match status" value="1"/>
</dbReference>
<dbReference type="GO" id="GO:0051301">
    <property type="term" value="P:cell division"/>
    <property type="evidence" value="ECO:0007669"/>
    <property type="project" value="UniProtKB-KW"/>
</dbReference>
<organism evidence="7 8">
    <name type="scientific">Agrilactobacillus yilanensis</name>
    <dbReference type="NCBI Taxonomy" id="2485997"/>
    <lineage>
        <taxon>Bacteria</taxon>
        <taxon>Bacillati</taxon>
        <taxon>Bacillota</taxon>
        <taxon>Bacilli</taxon>
        <taxon>Lactobacillales</taxon>
        <taxon>Lactobacillaceae</taxon>
        <taxon>Agrilactobacillus</taxon>
    </lineage>
</organism>
<evidence type="ECO:0000256" key="3">
    <source>
        <dbReference type="ARBA" id="ARBA00023306"/>
    </source>
</evidence>
<feature type="compositionally biased region" description="Basic and acidic residues" evidence="6">
    <location>
        <begin position="36"/>
        <end position="47"/>
    </location>
</feature>
<dbReference type="RefSeq" id="WP_164507014.1">
    <property type="nucleotide sequence ID" value="NZ_JBHTOP010000005.1"/>
</dbReference>
<evidence type="ECO:0000256" key="2">
    <source>
        <dbReference type="ARBA" id="ARBA00023210"/>
    </source>
</evidence>
<keyword evidence="8" id="KW-1185">Reference proteome</keyword>